<name>A0A1E3H285_9HYPH</name>
<reference evidence="2 3" key="1">
    <citation type="submission" date="2016-07" db="EMBL/GenBank/DDBJ databases">
        <title>Draft Genome Sequence of Methylobrevis pamukkalensis PK2.</title>
        <authorList>
            <person name="Vasilenko O.V."/>
            <person name="Doronina N.V."/>
            <person name="Shmareva M.N."/>
            <person name="Tarlachkov S.V."/>
            <person name="Mustakhimov I."/>
            <person name="Trotsenko Y.A."/>
        </authorList>
    </citation>
    <scope>NUCLEOTIDE SEQUENCE [LARGE SCALE GENOMIC DNA]</scope>
    <source>
        <strain evidence="2 3">PK2</strain>
    </source>
</reference>
<comment type="caution">
    <text evidence="2">The sequence shown here is derived from an EMBL/GenBank/DDBJ whole genome shotgun (WGS) entry which is preliminary data.</text>
</comment>
<dbReference type="EMBL" id="MCRJ01000050">
    <property type="protein sequence ID" value="ODN70449.1"/>
    <property type="molecule type" value="Genomic_DNA"/>
</dbReference>
<dbReference type="SUPFAM" id="SSF52266">
    <property type="entry name" value="SGNH hydrolase"/>
    <property type="match status" value="1"/>
</dbReference>
<feature type="region of interest" description="Disordered" evidence="1">
    <location>
        <begin position="57"/>
        <end position="77"/>
    </location>
</feature>
<keyword evidence="3" id="KW-1185">Reference proteome</keyword>
<dbReference type="Proteomes" id="UP000094622">
    <property type="component" value="Unassembled WGS sequence"/>
</dbReference>
<evidence type="ECO:0008006" key="4">
    <source>
        <dbReference type="Google" id="ProtNLM"/>
    </source>
</evidence>
<organism evidence="2 3">
    <name type="scientific">Methylobrevis pamukkalensis</name>
    <dbReference type="NCBI Taxonomy" id="1439726"/>
    <lineage>
        <taxon>Bacteria</taxon>
        <taxon>Pseudomonadati</taxon>
        <taxon>Pseudomonadota</taxon>
        <taxon>Alphaproteobacteria</taxon>
        <taxon>Hyphomicrobiales</taxon>
        <taxon>Pleomorphomonadaceae</taxon>
        <taxon>Methylobrevis</taxon>
    </lineage>
</organism>
<evidence type="ECO:0000256" key="1">
    <source>
        <dbReference type="SAM" id="MobiDB-lite"/>
    </source>
</evidence>
<dbReference type="AlphaFoldDB" id="A0A1E3H285"/>
<sequence length="401" mass="42940">MSFSPASLGLRTGVRSGPFFFCKAAAFRLAARRFGRADAPLTVGPLCVVSGRADRHRPAARFDAAPPPSSRDVSWGQKLEDEDLSKSLMELKDLLSDPELPKSAAAPFVIADVVPELGLEPVLRADPRRVPDVGNVPGVLGYLNDQARRRKASRFWRRIAAGDTAPVLLAQGDAWFDYPLGHVDLVDMLNLTHNVLVIGSAFALPVDLAEEFGAIYRDLTARGRRPRAFLFSGGADLLFADRFAGLLRPLPEARALGEVVIDQGTLQLRLSAMQAMVERVVRKVHANVPGLPVVVHGYGPFPAGGGWLAAALTAAGARTPALQRKLMTTLCDGTYDMLGRIGNAAGTGAVPGVIVTDHRPLLTEPATWATEIHPTEAAFVAMAKQLGGQLVMAELARNRLS</sequence>
<accession>A0A1E3H285</accession>
<gene>
    <name evidence="2" type="ORF">A6302_02252</name>
</gene>
<evidence type="ECO:0000313" key="3">
    <source>
        <dbReference type="Proteomes" id="UP000094622"/>
    </source>
</evidence>
<protein>
    <recommendedName>
        <fullName evidence="4">SGNH hydrolase-type esterase domain-containing protein</fullName>
    </recommendedName>
</protein>
<proteinExistence type="predicted"/>
<evidence type="ECO:0000313" key="2">
    <source>
        <dbReference type="EMBL" id="ODN70449.1"/>
    </source>
</evidence>